<evidence type="ECO:0000313" key="2">
    <source>
        <dbReference type="Proteomes" id="UP000001693"/>
    </source>
</evidence>
<keyword evidence="2" id="KW-1185">Reference proteome</keyword>
<evidence type="ECO:0000313" key="1">
    <source>
        <dbReference type="EMBL" id="ACB35428.1"/>
    </source>
</evidence>
<reference evidence="1 2" key="1">
    <citation type="submission" date="2008-03" db="EMBL/GenBank/DDBJ databases">
        <title>Complete sequence of Leptothrix cholodnii SP-6.</title>
        <authorList>
            <consortium name="US DOE Joint Genome Institute"/>
            <person name="Copeland A."/>
            <person name="Lucas S."/>
            <person name="Lapidus A."/>
            <person name="Glavina del Rio T."/>
            <person name="Dalin E."/>
            <person name="Tice H."/>
            <person name="Bruce D."/>
            <person name="Goodwin L."/>
            <person name="Pitluck S."/>
            <person name="Chertkov O."/>
            <person name="Brettin T."/>
            <person name="Detter J.C."/>
            <person name="Han C."/>
            <person name="Kuske C.R."/>
            <person name="Schmutz J."/>
            <person name="Larimer F."/>
            <person name="Land M."/>
            <person name="Hauser L."/>
            <person name="Kyrpides N."/>
            <person name="Lykidis A."/>
            <person name="Emerson D."/>
            <person name="Richardson P."/>
        </authorList>
    </citation>
    <scope>NUCLEOTIDE SEQUENCE [LARGE SCALE GENOMIC DNA]</scope>
    <source>
        <strain evidence="2">ATCC 51168 / LMG 8142 / SP-6</strain>
    </source>
</reference>
<name>B1Y111_LEPCP</name>
<dbReference type="EMBL" id="CP001013">
    <property type="protein sequence ID" value="ACB35428.1"/>
    <property type="molecule type" value="Genomic_DNA"/>
</dbReference>
<dbReference type="Proteomes" id="UP000001693">
    <property type="component" value="Chromosome"/>
</dbReference>
<dbReference type="KEGG" id="lch:Lcho_3169"/>
<dbReference type="AlphaFoldDB" id="B1Y111"/>
<gene>
    <name evidence="1" type="ordered locus">Lcho_3169</name>
</gene>
<protein>
    <submittedName>
        <fullName evidence="1">Uncharacterized protein</fullName>
    </submittedName>
</protein>
<sequence>MDAARTLIAESGPVSCCDIAARVPGINPAAPSEMRQVRWTVENLSRSGELVKAGTRTVNRGRKPHRLYLVGDPHGPKPERDKARSGAALAEMLAAWDRIL</sequence>
<accession>B1Y111</accession>
<organism evidence="1 2">
    <name type="scientific">Leptothrix cholodnii (strain ATCC 51168 / LMG 8142 / SP-6)</name>
    <name type="common">Leptothrix discophora (strain SP-6)</name>
    <dbReference type="NCBI Taxonomy" id="395495"/>
    <lineage>
        <taxon>Bacteria</taxon>
        <taxon>Pseudomonadati</taxon>
        <taxon>Pseudomonadota</taxon>
        <taxon>Betaproteobacteria</taxon>
        <taxon>Burkholderiales</taxon>
        <taxon>Sphaerotilaceae</taxon>
        <taxon>Leptothrix</taxon>
    </lineage>
</organism>
<dbReference type="HOGENOM" id="CLU_2302391_0_0_4"/>
<proteinExistence type="predicted"/>